<dbReference type="EMBL" id="BARW01004005">
    <property type="protein sequence ID" value="GAI59357.1"/>
    <property type="molecule type" value="Genomic_DNA"/>
</dbReference>
<organism evidence="1">
    <name type="scientific">marine sediment metagenome</name>
    <dbReference type="NCBI Taxonomy" id="412755"/>
    <lineage>
        <taxon>unclassified sequences</taxon>
        <taxon>metagenomes</taxon>
        <taxon>ecological metagenomes</taxon>
    </lineage>
</organism>
<gene>
    <name evidence="1" type="ORF">S12H4_09731</name>
</gene>
<dbReference type="AlphaFoldDB" id="X1PSY2"/>
<feature type="non-terminal residue" evidence="1">
    <location>
        <position position="69"/>
    </location>
</feature>
<accession>X1PSY2</accession>
<protein>
    <submittedName>
        <fullName evidence="1">Uncharacterized protein</fullName>
    </submittedName>
</protein>
<comment type="caution">
    <text evidence="1">The sequence shown here is derived from an EMBL/GenBank/DDBJ whole genome shotgun (WGS) entry which is preliminary data.</text>
</comment>
<reference evidence="1" key="1">
    <citation type="journal article" date="2014" name="Front. Microbiol.">
        <title>High frequency of phylogenetically diverse reductive dehalogenase-homologous genes in deep subseafloor sedimentary metagenomes.</title>
        <authorList>
            <person name="Kawai M."/>
            <person name="Futagami T."/>
            <person name="Toyoda A."/>
            <person name="Takaki Y."/>
            <person name="Nishi S."/>
            <person name="Hori S."/>
            <person name="Arai W."/>
            <person name="Tsubouchi T."/>
            <person name="Morono Y."/>
            <person name="Uchiyama I."/>
            <person name="Ito T."/>
            <person name="Fujiyama A."/>
            <person name="Inagaki F."/>
            <person name="Takami H."/>
        </authorList>
    </citation>
    <scope>NUCLEOTIDE SEQUENCE</scope>
    <source>
        <strain evidence="1">Expedition CK06-06</strain>
    </source>
</reference>
<evidence type="ECO:0000313" key="1">
    <source>
        <dbReference type="EMBL" id="GAI59357.1"/>
    </source>
</evidence>
<proteinExistence type="predicted"/>
<sequence>MLSRNENPQNVRTPYKVVMIPAGKAFRFVCLTDGYVSLNVHYTGNGAKVCTETDECKSCQGGSRQIFSG</sequence>
<name>X1PSY2_9ZZZZ</name>